<reference evidence="1 2" key="1">
    <citation type="journal article" date="2019" name="Sci. Rep.">
        <title>Orb-weaving spider Araneus ventricosus genome elucidates the spidroin gene catalogue.</title>
        <authorList>
            <person name="Kono N."/>
            <person name="Nakamura H."/>
            <person name="Ohtoshi R."/>
            <person name="Moran D.A.P."/>
            <person name="Shinohara A."/>
            <person name="Yoshida Y."/>
            <person name="Fujiwara M."/>
            <person name="Mori M."/>
            <person name="Tomita M."/>
            <person name="Arakawa K."/>
        </authorList>
    </citation>
    <scope>NUCLEOTIDE SEQUENCE [LARGE SCALE GENOMIC DNA]</scope>
</reference>
<dbReference type="AlphaFoldDB" id="A0A4Y2P4H5"/>
<proteinExistence type="predicted"/>
<evidence type="ECO:0000313" key="2">
    <source>
        <dbReference type="Proteomes" id="UP000499080"/>
    </source>
</evidence>
<organism evidence="1 2">
    <name type="scientific">Araneus ventricosus</name>
    <name type="common">Orbweaver spider</name>
    <name type="synonym">Epeira ventricosa</name>
    <dbReference type="NCBI Taxonomy" id="182803"/>
    <lineage>
        <taxon>Eukaryota</taxon>
        <taxon>Metazoa</taxon>
        <taxon>Ecdysozoa</taxon>
        <taxon>Arthropoda</taxon>
        <taxon>Chelicerata</taxon>
        <taxon>Arachnida</taxon>
        <taxon>Araneae</taxon>
        <taxon>Araneomorphae</taxon>
        <taxon>Entelegynae</taxon>
        <taxon>Araneoidea</taxon>
        <taxon>Araneidae</taxon>
        <taxon>Araneus</taxon>
    </lineage>
</organism>
<accession>A0A4Y2P4H5</accession>
<dbReference type="EMBL" id="BGPR01010460">
    <property type="protein sequence ID" value="GBN46271.1"/>
    <property type="molecule type" value="Genomic_DNA"/>
</dbReference>
<comment type="caution">
    <text evidence="1">The sequence shown here is derived from an EMBL/GenBank/DDBJ whole genome shotgun (WGS) entry which is preliminary data.</text>
</comment>
<dbReference type="Proteomes" id="UP000499080">
    <property type="component" value="Unassembled WGS sequence"/>
</dbReference>
<sequence length="137" mass="15708">MLKFPIAAKFFKRAFLWLAKMSFVRIISHLYEATANILGADLVISNRGQMNYDCTSVGKGVRAFFCQWRNEAKSSQMRLGLLQLLWFVTGLASRTGLWFCSCFMCFPMSVSQLATTQIWWLTRASCEGKKLKLDSRL</sequence>
<keyword evidence="2" id="KW-1185">Reference proteome</keyword>
<evidence type="ECO:0000313" key="1">
    <source>
        <dbReference type="EMBL" id="GBN46271.1"/>
    </source>
</evidence>
<gene>
    <name evidence="1" type="ORF">AVEN_132182_1</name>
</gene>
<name>A0A4Y2P4H5_ARAVE</name>
<protein>
    <submittedName>
        <fullName evidence="1">Uncharacterized protein</fullName>
    </submittedName>
</protein>